<dbReference type="PANTHER" id="PTHR11669:SF8">
    <property type="entry name" value="DNA POLYMERASE III SUBUNIT DELTA"/>
    <property type="match status" value="1"/>
</dbReference>
<evidence type="ECO:0000259" key="8">
    <source>
        <dbReference type="SMART" id="SM00382"/>
    </source>
</evidence>
<dbReference type="Pfam" id="PF09115">
    <property type="entry name" value="DNApol3-delta_C"/>
    <property type="match status" value="1"/>
</dbReference>
<accession>A0A6M4GUY8</accession>
<dbReference type="GO" id="GO:0008408">
    <property type="term" value="F:3'-5' exonuclease activity"/>
    <property type="evidence" value="ECO:0007669"/>
    <property type="project" value="InterPro"/>
</dbReference>
<dbReference type="InterPro" id="IPR027417">
    <property type="entry name" value="P-loop_NTPase"/>
</dbReference>
<dbReference type="AlphaFoldDB" id="A0A6M4GUY8"/>
<keyword evidence="5" id="KW-0235">DNA replication</keyword>
<reference evidence="9 10" key="1">
    <citation type="submission" date="2020-04" db="EMBL/GenBank/DDBJ databases">
        <title>Usitatibacter rugosus gen. nov., sp. nov. and Usitatibacter palustris sp. nov., novel members of Usitatibacteraceae fam. nov. within the order Nitrosomonadales isolated from soil.</title>
        <authorList>
            <person name="Huber K.J."/>
            <person name="Neumann-Schaal M."/>
            <person name="Geppert A."/>
            <person name="Luckner M."/>
            <person name="Wanner G."/>
            <person name="Overmann J."/>
        </authorList>
    </citation>
    <scope>NUCLEOTIDE SEQUENCE [LARGE SCALE GENOMIC DNA]</scope>
    <source>
        <strain evidence="9 10">0125_3</strain>
    </source>
</reference>
<dbReference type="InterPro" id="IPR004622">
    <property type="entry name" value="DNA_pol_HolB"/>
</dbReference>
<dbReference type="InterPro" id="IPR015199">
    <property type="entry name" value="DNA_pol_III_delta_C"/>
</dbReference>
<dbReference type="Gene3D" id="3.40.50.300">
    <property type="entry name" value="P-loop containing nucleotide triphosphate hydrolases"/>
    <property type="match status" value="1"/>
</dbReference>
<dbReference type="GO" id="GO:0003677">
    <property type="term" value="F:DNA binding"/>
    <property type="evidence" value="ECO:0007669"/>
    <property type="project" value="InterPro"/>
</dbReference>
<evidence type="ECO:0000256" key="1">
    <source>
        <dbReference type="ARBA" id="ARBA00012417"/>
    </source>
</evidence>
<dbReference type="EC" id="2.7.7.7" evidence="1"/>
<dbReference type="EMBL" id="CP053069">
    <property type="protein sequence ID" value="QJR11119.1"/>
    <property type="molecule type" value="Genomic_DNA"/>
</dbReference>
<keyword evidence="10" id="KW-1185">Reference proteome</keyword>
<proteinExistence type="predicted"/>
<dbReference type="InterPro" id="IPR003593">
    <property type="entry name" value="AAA+_ATPase"/>
</dbReference>
<dbReference type="Pfam" id="PF13177">
    <property type="entry name" value="DNA_pol3_delta2"/>
    <property type="match status" value="1"/>
</dbReference>
<dbReference type="InterPro" id="IPR050238">
    <property type="entry name" value="DNA_Rep/Repair_Clamp_Loader"/>
</dbReference>
<dbReference type="GO" id="GO:0006261">
    <property type="term" value="P:DNA-templated DNA replication"/>
    <property type="evidence" value="ECO:0007669"/>
    <property type="project" value="TreeGrafter"/>
</dbReference>
<keyword evidence="3 9" id="KW-0808">Transferase</keyword>
<dbReference type="Proteomes" id="UP000501534">
    <property type="component" value="Chromosome"/>
</dbReference>
<keyword evidence="6" id="KW-0239">DNA-directed DNA polymerase</keyword>
<dbReference type="GO" id="GO:0009360">
    <property type="term" value="C:DNA polymerase III complex"/>
    <property type="evidence" value="ECO:0007669"/>
    <property type="project" value="InterPro"/>
</dbReference>
<comment type="catalytic activity">
    <reaction evidence="7">
        <text>DNA(n) + a 2'-deoxyribonucleoside 5'-triphosphate = DNA(n+1) + diphosphate</text>
        <dbReference type="Rhea" id="RHEA:22508"/>
        <dbReference type="Rhea" id="RHEA-COMP:17339"/>
        <dbReference type="Rhea" id="RHEA-COMP:17340"/>
        <dbReference type="ChEBI" id="CHEBI:33019"/>
        <dbReference type="ChEBI" id="CHEBI:61560"/>
        <dbReference type="ChEBI" id="CHEBI:173112"/>
        <dbReference type="EC" id="2.7.7.7"/>
    </reaction>
</comment>
<feature type="domain" description="AAA+ ATPase" evidence="8">
    <location>
        <begin position="21"/>
        <end position="182"/>
    </location>
</feature>
<dbReference type="SUPFAM" id="SSF52540">
    <property type="entry name" value="P-loop containing nucleoside triphosphate hydrolases"/>
    <property type="match status" value="1"/>
</dbReference>
<organism evidence="9 10">
    <name type="scientific">Usitatibacter rugosus</name>
    <dbReference type="NCBI Taxonomy" id="2732067"/>
    <lineage>
        <taxon>Bacteria</taxon>
        <taxon>Pseudomonadati</taxon>
        <taxon>Pseudomonadota</taxon>
        <taxon>Betaproteobacteria</taxon>
        <taxon>Nitrosomonadales</taxon>
        <taxon>Usitatibacteraceae</taxon>
        <taxon>Usitatibacter</taxon>
    </lineage>
</organism>
<evidence type="ECO:0000256" key="2">
    <source>
        <dbReference type="ARBA" id="ARBA00014363"/>
    </source>
</evidence>
<dbReference type="GO" id="GO:0003887">
    <property type="term" value="F:DNA-directed DNA polymerase activity"/>
    <property type="evidence" value="ECO:0007669"/>
    <property type="project" value="UniProtKB-KW"/>
</dbReference>
<dbReference type="PANTHER" id="PTHR11669">
    <property type="entry name" value="REPLICATION FACTOR C / DNA POLYMERASE III GAMMA-TAU SUBUNIT"/>
    <property type="match status" value="1"/>
</dbReference>
<gene>
    <name evidence="9" type="primary">holB</name>
    <name evidence="9" type="ORF">DSM104443_02190</name>
</gene>
<evidence type="ECO:0000256" key="3">
    <source>
        <dbReference type="ARBA" id="ARBA00022679"/>
    </source>
</evidence>
<dbReference type="KEGG" id="uru:DSM104443_02190"/>
<evidence type="ECO:0000256" key="5">
    <source>
        <dbReference type="ARBA" id="ARBA00022705"/>
    </source>
</evidence>
<sequence>MTPYPWHRAALERLLADRTRLPHALLVQGRSGIGKSEFAKALANAVLCESPKGAFACGTCSSCHWFSQGNHPDYREVIPEAAEEDAEGEAETAKADTKKSVVIKIDQIRAQADFISLSTHRAGLRVLVIRPAEAMHPGAANALLKTLEEPPPSTLIVLVSDQPARLLPTIRSRCRALVLPMPVEAEALAWLKAEGVEDPRTALAVAGGAPLLARDLAAPEEMQLRRKVLAELSRASGAEPLTFAERIDRPALDRTVYWMQTWVHDLMRVRAGASVRHHVDLVPAAQAKARAADPERLYDLERELRAARRLASHPLNARLLAEHLLMSYNRATSGTR</sequence>
<keyword evidence="4 9" id="KW-0548">Nucleotidyltransferase</keyword>
<dbReference type="RefSeq" id="WP_171092188.1">
    <property type="nucleotide sequence ID" value="NZ_CP053069.1"/>
</dbReference>
<name>A0A6M4GUY8_9PROT</name>
<evidence type="ECO:0000256" key="7">
    <source>
        <dbReference type="ARBA" id="ARBA00049244"/>
    </source>
</evidence>
<evidence type="ECO:0000256" key="4">
    <source>
        <dbReference type="ARBA" id="ARBA00022695"/>
    </source>
</evidence>
<evidence type="ECO:0000313" key="10">
    <source>
        <dbReference type="Proteomes" id="UP000501534"/>
    </source>
</evidence>
<evidence type="ECO:0000313" key="9">
    <source>
        <dbReference type="EMBL" id="QJR11119.1"/>
    </source>
</evidence>
<protein>
    <recommendedName>
        <fullName evidence="2">DNA polymerase III subunit delta'</fullName>
        <ecNumber evidence="1">2.7.7.7</ecNumber>
    </recommendedName>
</protein>
<dbReference type="NCBIfam" id="TIGR00678">
    <property type="entry name" value="holB"/>
    <property type="match status" value="1"/>
</dbReference>
<dbReference type="SMART" id="SM00382">
    <property type="entry name" value="AAA"/>
    <property type="match status" value="1"/>
</dbReference>
<dbReference type="Gene3D" id="1.20.272.10">
    <property type="match status" value="1"/>
</dbReference>
<evidence type="ECO:0000256" key="6">
    <source>
        <dbReference type="ARBA" id="ARBA00022932"/>
    </source>
</evidence>